<dbReference type="RefSeq" id="YP_009844596.1">
    <property type="nucleotide sequence ID" value="NC_048755.1"/>
</dbReference>
<dbReference type="Proteomes" id="UP000294655">
    <property type="component" value="Segment"/>
</dbReference>
<evidence type="ECO:0000313" key="1">
    <source>
        <dbReference type="EMBL" id="QBP06446.1"/>
    </source>
</evidence>
<reference evidence="1 2" key="1">
    <citation type="submission" date="2019-02" db="EMBL/GenBank/DDBJ databases">
        <authorList>
            <person name="He Y."/>
            <person name="Shi H."/>
            <person name="Li J."/>
            <person name="Sun Y."/>
        </authorList>
    </citation>
    <scope>NUCLEOTIDE SEQUENCE [LARGE SCALE GENOMIC DNA]</scope>
</reference>
<proteinExistence type="predicted"/>
<name>A0A482IBI3_9CAUD</name>
<dbReference type="EMBL" id="MK580972">
    <property type="protein sequence ID" value="QBP06446.1"/>
    <property type="molecule type" value="Genomic_DNA"/>
</dbReference>
<accession>A0A482IBI3</accession>
<dbReference type="KEGG" id="vg:55614920"/>
<organism evidence="1 2">
    <name type="scientific">Stenotrophomonas phage YB07</name>
    <dbReference type="NCBI Taxonomy" id="2555548"/>
    <lineage>
        <taxon>Viruses</taxon>
        <taxon>Duplodnaviria</taxon>
        <taxon>Heunggongvirae</taxon>
        <taxon>Uroviricota</taxon>
        <taxon>Caudoviricetes</taxon>
        <taxon>Menderavirus</taxon>
        <taxon>Menderavirus IMESM1</taxon>
    </lineage>
</organism>
<evidence type="ECO:0000313" key="2">
    <source>
        <dbReference type="Proteomes" id="UP000294655"/>
    </source>
</evidence>
<protein>
    <submittedName>
        <fullName evidence="1">Uncharacterized protein</fullName>
    </submittedName>
</protein>
<sequence length="75" mass="8706">MSKYRYVTDNPADPVVVNDEGYWFWDETWSDIHGPFPSEEVARKELDLYAATLEPLSPSFKRVYNEPHSPGIKES</sequence>
<dbReference type="GeneID" id="55614920"/>